<evidence type="ECO:0000256" key="1">
    <source>
        <dbReference type="SAM" id="Phobius"/>
    </source>
</evidence>
<protein>
    <submittedName>
        <fullName evidence="2">Uncharacterized protein</fullName>
    </submittedName>
</protein>
<keyword evidence="1" id="KW-0472">Membrane</keyword>
<comment type="caution">
    <text evidence="2">The sequence shown here is derived from an EMBL/GenBank/DDBJ whole genome shotgun (WGS) entry which is preliminary data.</text>
</comment>
<dbReference type="Proteomes" id="UP000604046">
    <property type="component" value="Unassembled WGS sequence"/>
</dbReference>
<organism evidence="2 3">
    <name type="scientific">Symbiodinium natans</name>
    <dbReference type="NCBI Taxonomy" id="878477"/>
    <lineage>
        <taxon>Eukaryota</taxon>
        <taxon>Sar</taxon>
        <taxon>Alveolata</taxon>
        <taxon>Dinophyceae</taxon>
        <taxon>Suessiales</taxon>
        <taxon>Symbiodiniaceae</taxon>
        <taxon>Symbiodinium</taxon>
    </lineage>
</organism>
<gene>
    <name evidence="2" type="ORF">SNAT2548_LOCUS5865</name>
</gene>
<keyword evidence="1" id="KW-1133">Transmembrane helix</keyword>
<accession>A0A812J8P6</accession>
<dbReference type="EMBL" id="CAJNDS010000380">
    <property type="protein sequence ID" value="CAE7199497.1"/>
    <property type="molecule type" value="Genomic_DNA"/>
</dbReference>
<evidence type="ECO:0000313" key="3">
    <source>
        <dbReference type="Proteomes" id="UP000604046"/>
    </source>
</evidence>
<feature type="transmembrane region" description="Helical" evidence="1">
    <location>
        <begin position="476"/>
        <end position="499"/>
    </location>
</feature>
<keyword evidence="1" id="KW-0812">Transmembrane</keyword>
<keyword evidence="3" id="KW-1185">Reference proteome</keyword>
<reference evidence="2" key="1">
    <citation type="submission" date="2021-02" db="EMBL/GenBank/DDBJ databases">
        <authorList>
            <person name="Dougan E. K."/>
            <person name="Rhodes N."/>
            <person name="Thang M."/>
            <person name="Chan C."/>
        </authorList>
    </citation>
    <scope>NUCLEOTIDE SEQUENCE</scope>
</reference>
<dbReference type="AlphaFoldDB" id="A0A812J8P6"/>
<evidence type="ECO:0000313" key="2">
    <source>
        <dbReference type="EMBL" id="CAE7199497.1"/>
    </source>
</evidence>
<name>A0A812J8P6_9DINO</name>
<proteinExistence type="predicted"/>
<sequence length="521" mass="58687">MTSQAKLRVCRTTVVILCSSLALTFFFLSSNVFGMMASKVHLPNLLSESLGKVGHVCNGSVESSKGNWRPFNSSSSSDSFRAPVYPLYDLWTACGDESRRFLKYERKDDCTVLDSMEAASRLGNRSIYFVGDSLTGELFYSIRWLRRRVIVYNSLWVQPSFGTAVTALSCSQGWEGTYETNNWLLDSLRRYAGWEKSRKAARETCGMVLLQDACTHCGLPTIWRTLASAPPRESDVLVVNLGTWYNMGPVEELEHLLSFLDTLKFPEELSGLKLTSWIRHQLHLANFNTVDKCGGRRLRQQPRMTCSKHGLLAVDYVQGLFALAESFLEHRDLLPKNIFWVDTPPNHFADNSTPEKPVPGCFPHGQSPASRLIKQWRNRIAQRLLPALLPSAFRIHGAEILLDWWNESHWSPSDCVHFCQGTQGWNEHVANVLTTIVNNLPPDTNTMPFAQPAQDDPRMRLVAAVDRFSSSGRMSLYTIIASCSIGLLTFTAFCLRLWIQVCCTRHRVSVSQNGFQSACVG</sequence>